<feature type="region of interest" description="Disordered" evidence="1">
    <location>
        <begin position="1"/>
        <end position="60"/>
    </location>
</feature>
<organism evidence="2 3">
    <name type="scientific">Hymenobacter crusticola</name>
    <dbReference type="NCBI Taxonomy" id="1770526"/>
    <lineage>
        <taxon>Bacteria</taxon>
        <taxon>Pseudomonadati</taxon>
        <taxon>Bacteroidota</taxon>
        <taxon>Cytophagia</taxon>
        <taxon>Cytophagales</taxon>
        <taxon>Hymenobacteraceae</taxon>
        <taxon>Hymenobacter</taxon>
    </lineage>
</organism>
<dbReference type="AlphaFoldDB" id="A0A243WFB8"/>
<name>A0A243WFB8_9BACT</name>
<dbReference type="EMBL" id="MTSE01000005">
    <property type="protein sequence ID" value="OUJ73611.1"/>
    <property type="molecule type" value="Genomic_DNA"/>
</dbReference>
<feature type="compositionally biased region" description="Basic and acidic residues" evidence="1">
    <location>
        <begin position="42"/>
        <end position="52"/>
    </location>
</feature>
<keyword evidence="3" id="KW-1185">Reference proteome</keyword>
<protein>
    <submittedName>
        <fullName evidence="2">Uncharacterized protein</fullName>
    </submittedName>
</protein>
<reference evidence="2 3" key="1">
    <citation type="submission" date="2017-01" db="EMBL/GenBank/DDBJ databases">
        <title>A new Hymenobacter.</title>
        <authorList>
            <person name="Liang Y."/>
            <person name="Feng F."/>
        </authorList>
    </citation>
    <scope>NUCLEOTIDE SEQUENCE [LARGE SCALE GENOMIC DNA]</scope>
    <source>
        <strain evidence="2">MIMBbqt21</strain>
    </source>
</reference>
<proteinExistence type="predicted"/>
<evidence type="ECO:0000313" key="2">
    <source>
        <dbReference type="EMBL" id="OUJ73611.1"/>
    </source>
</evidence>
<evidence type="ECO:0000256" key="1">
    <source>
        <dbReference type="SAM" id="MobiDB-lite"/>
    </source>
</evidence>
<sequence length="60" mass="6462">MKELLELGGKYGSQKKSGHDKNQSAGMTFVLAGRLTPRPPLRKGEGGAERKKLGMMSTNS</sequence>
<dbReference type="Proteomes" id="UP000194873">
    <property type="component" value="Unassembled WGS sequence"/>
</dbReference>
<comment type="caution">
    <text evidence="2">The sequence shown here is derived from an EMBL/GenBank/DDBJ whole genome shotgun (WGS) entry which is preliminary data.</text>
</comment>
<evidence type="ECO:0000313" key="3">
    <source>
        <dbReference type="Proteomes" id="UP000194873"/>
    </source>
</evidence>
<gene>
    <name evidence="2" type="ORF">BXP70_11480</name>
</gene>
<accession>A0A243WFB8</accession>